<evidence type="ECO:0000313" key="6">
    <source>
        <dbReference type="Proteomes" id="UP000184196"/>
    </source>
</evidence>
<name>A0A1M4TE64_9FIRM</name>
<dbReference type="PANTHER" id="PTHR30469">
    <property type="entry name" value="MULTIDRUG RESISTANCE PROTEIN MDTA"/>
    <property type="match status" value="1"/>
</dbReference>
<dbReference type="PANTHER" id="PTHR30469:SF15">
    <property type="entry name" value="HLYD FAMILY OF SECRETION PROTEINS"/>
    <property type="match status" value="1"/>
</dbReference>
<accession>A0A1M4TE64</accession>
<dbReference type="InterPro" id="IPR058792">
    <property type="entry name" value="Beta-barrel_RND_2"/>
</dbReference>
<dbReference type="EMBL" id="FQUW01000005">
    <property type="protein sequence ID" value="SHE42665.1"/>
    <property type="molecule type" value="Genomic_DNA"/>
</dbReference>
<evidence type="ECO:0000256" key="2">
    <source>
        <dbReference type="SAM" id="Coils"/>
    </source>
</evidence>
<evidence type="ECO:0000313" key="5">
    <source>
        <dbReference type="EMBL" id="SHE42665.1"/>
    </source>
</evidence>
<feature type="domain" description="CusB-like beta-barrel" evidence="3">
    <location>
        <begin position="259"/>
        <end position="324"/>
    </location>
</feature>
<dbReference type="AlphaFoldDB" id="A0A1M4TE64"/>
<dbReference type="Gene3D" id="1.10.287.470">
    <property type="entry name" value="Helix hairpin bin"/>
    <property type="match status" value="1"/>
</dbReference>
<organism evidence="5 6">
    <name type="scientific">Desulfofundulus australicus DSM 11792</name>
    <dbReference type="NCBI Taxonomy" id="1121425"/>
    <lineage>
        <taxon>Bacteria</taxon>
        <taxon>Bacillati</taxon>
        <taxon>Bacillota</taxon>
        <taxon>Clostridia</taxon>
        <taxon>Eubacteriales</taxon>
        <taxon>Peptococcaceae</taxon>
        <taxon>Desulfofundulus</taxon>
    </lineage>
</organism>
<dbReference type="OrthoDB" id="1725043at2"/>
<dbReference type="GO" id="GO:0015562">
    <property type="term" value="F:efflux transmembrane transporter activity"/>
    <property type="evidence" value="ECO:0007669"/>
    <property type="project" value="TreeGrafter"/>
</dbReference>
<dbReference type="Pfam" id="PF25989">
    <property type="entry name" value="YknX_C"/>
    <property type="match status" value="1"/>
</dbReference>
<feature type="coiled-coil region" evidence="2">
    <location>
        <begin position="113"/>
        <end position="154"/>
    </location>
</feature>
<dbReference type="SUPFAM" id="SSF111369">
    <property type="entry name" value="HlyD-like secretion proteins"/>
    <property type="match status" value="1"/>
</dbReference>
<dbReference type="NCBIfam" id="TIGR01730">
    <property type="entry name" value="RND_mfp"/>
    <property type="match status" value="1"/>
</dbReference>
<dbReference type="Pfam" id="PF25954">
    <property type="entry name" value="Beta-barrel_RND_2"/>
    <property type="match status" value="1"/>
</dbReference>
<reference evidence="6" key="1">
    <citation type="submission" date="2016-11" db="EMBL/GenBank/DDBJ databases">
        <authorList>
            <person name="Varghese N."/>
            <person name="Submissions S."/>
        </authorList>
    </citation>
    <scope>NUCLEOTIDE SEQUENCE [LARGE SCALE GENOMIC DNA]</scope>
    <source>
        <strain evidence="6">DSM 11792</strain>
    </source>
</reference>
<sequence length="407" mass="43617">MNLPLNFLKIFSTVKRQVKAVLLVVILAALGLVVGTKIMALRQLPPPAQAAGVPVETVPVTAGTITESLSYTGTIESAHRASLASKVMAEIRTLTVKEGDRVTRGQVLVVLNDEELKERLNQAAAAVDQARAVLEQAEGALSVSRTNLEKAAANYKRGQELLAAGAIAPSVFENQYELPYQQAKESAERTAPAQVRAARAQLAQAEAGLALARSACQDATIKAPFNGVVTAVHNYPGDLAVPGKPILTLDDTGKMVARVKVAEADLPFLKVGQKATLRYPGGRETASQVSRIYPAEDPLTRSTIVEVPVSSPGVRPGMSVEVSFVVGQSERALLVPRRAVKTEQGRAWVFAVRNGRAVQVPVTPGLKNETHYEVKGDLKPGEPVVVSDLTRLYDGKEVLVYQERRKS</sequence>
<comment type="similarity">
    <text evidence="1">Belongs to the membrane fusion protein (MFP) (TC 8.A.1) family.</text>
</comment>
<dbReference type="GO" id="GO:1990281">
    <property type="term" value="C:efflux pump complex"/>
    <property type="evidence" value="ECO:0007669"/>
    <property type="project" value="TreeGrafter"/>
</dbReference>
<proteinExistence type="inferred from homology"/>
<keyword evidence="2" id="KW-0175">Coiled coil</keyword>
<dbReference type="InterPro" id="IPR006143">
    <property type="entry name" value="RND_pump_MFP"/>
</dbReference>
<evidence type="ECO:0000256" key="1">
    <source>
        <dbReference type="ARBA" id="ARBA00009477"/>
    </source>
</evidence>
<dbReference type="Gene3D" id="2.40.50.100">
    <property type="match status" value="1"/>
</dbReference>
<protein>
    <submittedName>
        <fullName evidence="5">RND family efflux transporter, MFP subunit</fullName>
    </submittedName>
</protein>
<dbReference type="InterPro" id="IPR058637">
    <property type="entry name" value="YknX-like_C"/>
</dbReference>
<dbReference type="RefSeq" id="WP_073162614.1">
    <property type="nucleotide sequence ID" value="NZ_FQUW01000005.1"/>
</dbReference>
<evidence type="ECO:0000259" key="4">
    <source>
        <dbReference type="Pfam" id="PF25989"/>
    </source>
</evidence>
<dbReference type="Gene3D" id="2.40.420.20">
    <property type="match status" value="1"/>
</dbReference>
<gene>
    <name evidence="5" type="ORF">SAMN02745218_00284</name>
</gene>
<feature type="domain" description="YknX-like C-terminal permuted SH3-like" evidence="4">
    <location>
        <begin position="333"/>
        <end position="398"/>
    </location>
</feature>
<keyword evidence="6" id="KW-1185">Reference proteome</keyword>
<dbReference type="Gene3D" id="2.40.30.170">
    <property type="match status" value="1"/>
</dbReference>
<evidence type="ECO:0000259" key="3">
    <source>
        <dbReference type="Pfam" id="PF25954"/>
    </source>
</evidence>
<dbReference type="Proteomes" id="UP000184196">
    <property type="component" value="Unassembled WGS sequence"/>
</dbReference>